<dbReference type="GeneID" id="64694309"/>
<reference evidence="1" key="1">
    <citation type="journal article" date="2020" name="New Phytol.">
        <title>Comparative genomics reveals dynamic genome evolution in host specialist ectomycorrhizal fungi.</title>
        <authorList>
            <person name="Lofgren L.A."/>
            <person name="Nguyen N.H."/>
            <person name="Vilgalys R."/>
            <person name="Ruytinx J."/>
            <person name="Liao H.L."/>
            <person name="Branco S."/>
            <person name="Kuo A."/>
            <person name="LaButti K."/>
            <person name="Lipzen A."/>
            <person name="Andreopoulos W."/>
            <person name="Pangilinan J."/>
            <person name="Riley R."/>
            <person name="Hundley H."/>
            <person name="Na H."/>
            <person name="Barry K."/>
            <person name="Grigoriev I.V."/>
            <person name="Stajich J.E."/>
            <person name="Kennedy P.G."/>
        </authorList>
    </citation>
    <scope>NUCLEOTIDE SEQUENCE</scope>
    <source>
        <strain evidence="1">FC423</strain>
    </source>
</reference>
<accession>A0A9P7ETN1</accession>
<protein>
    <submittedName>
        <fullName evidence="1">Uncharacterized protein</fullName>
    </submittedName>
</protein>
<dbReference type="EMBL" id="JABBWM010000130">
    <property type="protein sequence ID" value="KAG2087607.1"/>
    <property type="molecule type" value="Genomic_DNA"/>
</dbReference>
<dbReference type="Proteomes" id="UP000823399">
    <property type="component" value="Unassembled WGS sequence"/>
</dbReference>
<proteinExistence type="predicted"/>
<dbReference type="OrthoDB" id="2205812at2759"/>
<dbReference type="RefSeq" id="XP_041285262.1">
    <property type="nucleotide sequence ID" value="XM_041432050.1"/>
</dbReference>
<evidence type="ECO:0000313" key="1">
    <source>
        <dbReference type="EMBL" id="KAG2087607.1"/>
    </source>
</evidence>
<name>A0A9P7ETN1_9AGAM</name>
<gene>
    <name evidence="1" type="ORF">F5147DRAFT_588027</name>
</gene>
<feature type="non-terminal residue" evidence="1">
    <location>
        <position position="1"/>
    </location>
</feature>
<organism evidence="1 2">
    <name type="scientific">Suillus discolor</name>
    <dbReference type="NCBI Taxonomy" id="1912936"/>
    <lineage>
        <taxon>Eukaryota</taxon>
        <taxon>Fungi</taxon>
        <taxon>Dikarya</taxon>
        <taxon>Basidiomycota</taxon>
        <taxon>Agaricomycotina</taxon>
        <taxon>Agaricomycetes</taxon>
        <taxon>Agaricomycetidae</taxon>
        <taxon>Boletales</taxon>
        <taxon>Suillineae</taxon>
        <taxon>Suillaceae</taxon>
        <taxon>Suillus</taxon>
    </lineage>
</organism>
<comment type="caution">
    <text evidence="1">The sequence shown here is derived from an EMBL/GenBank/DDBJ whole genome shotgun (WGS) entry which is preliminary data.</text>
</comment>
<evidence type="ECO:0000313" key="2">
    <source>
        <dbReference type="Proteomes" id="UP000823399"/>
    </source>
</evidence>
<sequence>HQPQATCTCTDCINDRLVGCKNPHQCAKTAQHILDSLLPKYNPNTTPKKDHLTLTHRHLEKNTQARTQPQGEILFNPSITIRNSLTDCFRIFVDSSRPIEIPAYRLCVPLNGR</sequence>
<dbReference type="AlphaFoldDB" id="A0A9P7ETN1"/>
<keyword evidence="2" id="KW-1185">Reference proteome</keyword>